<dbReference type="EMBL" id="JARKIE010000217">
    <property type="protein sequence ID" value="KAJ7665005.1"/>
    <property type="molecule type" value="Genomic_DNA"/>
</dbReference>
<keyword evidence="4" id="KW-1185">Reference proteome</keyword>
<sequence length="220" mass="24246">MGEIIPQAVVKQGYGMTELTGILIMPPLNRRVTTDAVGHLLPGFIARVVNSDGSRASIEEIGELYVTGPSLATHYMNNEKISKEIFLDGWVRSGDEVHFDENGELHIVDRIQDFIKVGDFQFAPAELEARLASSPNITDCCVVPLPHEFSGQWIHKDPGEAKMIKAALIQEIADNKAKYKRFVGGVEFVDLIPKTPSTNLLRRALRAGYTSGESGERAKL</sequence>
<dbReference type="PANTHER" id="PTHR24096:SF422">
    <property type="entry name" value="BCDNA.GH02901"/>
    <property type="match status" value="1"/>
</dbReference>
<comment type="caution">
    <text evidence="3">The sequence shown here is derived from an EMBL/GenBank/DDBJ whole genome shotgun (WGS) entry which is preliminary data.</text>
</comment>
<proteinExistence type="predicted"/>
<dbReference type="AlphaFoldDB" id="A0AAD7CUY8"/>
<dbReference type="Proteomes" id="UP001221757">
    <property type="component" value="Unassembled WGS sequence"/>
</dbReference>
<dbReference type="InterPro" id="IPR045851">
    <property type="entry name" value="AMP-bd_C_sf"/>
</dbReference>
<reference evidence="3" key="1">
    <citation type="submission" date="2023-03" db="EMBL/GenBank/DDBJ databases">
        <title>Massive genome expansion in bonnet fungi (Mycena s.s.) driven by repeated elements and novel gene families across ecological guilds.</title>
        <authorList>
            <consortium name="Lawrence Berkeley National Laboratory"/>
            <person name="Harder C.B."/>
            <person name="Miyauchi S."/>
            <person name="Viragh M."/>
            <person name="Kuo A."/>
            <person name="Thoen E."/>
            <person name="Andreopoulos B."/>
            <person name="Lu D."/>
            <person name="Skrede I."/>
            <person name="Drula E."/>
            <person name="Henrissat B."/>
            <person name="Morin E."/>
            <person name="Kohler A."/>
            <person name="Barry K."/>
            <person name="LaButti K."/>
            <person name="Morin E."/>
            <person name="Salamov A."/>
            <person name="Lipzen A."/>
            <person name="Mereny Z."/>
            <person name="Hegedus B."/>
            <person name="Baldrian P."/>
            <person name="Stursova M."/>
            <person name="Weitz H."/>
            <person name="Taylor A."/>
            <person name="Grigoriev I.V."/>
            <person name="Nagy L.G."/>
            <person name="Martin F."/>
            <person name="Kauserud H."/>
        </authorList>
    </citation>
    <scope>NUCLEOTIDE SEQUENCE</scope>
    <source>
        <strain evidence="3">CBHHK067</strain>
    </source>
</reference>
<gene>
    <name evidence="3" type="ORF">B0H17DRAFT_1211050</name>
</gene>
<feature type="domain" description="AMP-dependent synthetase/ligase" evidence="1">
    <location>
        <begin position="6"/>
        <end position="75"/>
    </location>
</feature>
<dbReference type="GO" id="GO:0016405">
    <property type="term" value="F:CoA-ligase activity"/>
    <property type="evidence" value="ECO:0007669"/>
    <property type="project" value="TreeGrafter"/>
</dbReference>
<dbReference type="PANTHER" id="PTHR24096">
    <property type="entry name" value="LONG-CHAIN-FATTY-ACID--COA LIGASE"/>
    <property type="match status" value="1"/>
</dbReference>
<dbReference type="Pfam" id="PF13193">
    <property type="entry name" value="AMP-binding_C"/>
    <property type="match status" value="1"/>
</dbReference>
<organism evidence="3 4">
    <name type="scientific">Mycena rosella</name>
    <name type="common">Pink bonnet</name>
    <name type="synonym">Agaricus rosellus</name>
    <dbReference type="NCBI Taxonomy" id="1033263"/>
    <lineage>
        <taxon>Eukaryota</taxon>
        <taxon>Fungi</taxon>
        <taxon>Dikarya</taxon>
        <taxon>Basidiomycota</taxon>
        <taxon>Agaricomycotina</taxon>
        <taxon>Agaricomycetes</taxon>
        <taxon>Agaricomycetidae</taxon>
        <taxon>Agaricales</taxon>
        <taxon>Marasmiineae</taxon>
        <taxon>Mycenaceae</taxon>
        <taxon>Mycena</taxon>
    </lineage>
</organism>
<dbReference type="Pfam" id="PF00501">
    <property type="entry name" value="AMP-binding"/>
    <property type="match status" value="1"/>
</dbReference>
<evidence type="ECO:0000259" key="1">
    <source>
        <dbReference type="Pfam" id="PF00501"/>
    </source>
</evidence>
<feature type="domain" description="AMP-binding enzyme C-terminal" evidence="2">
    <location>
        <begin position="126"/>
        <end position="197"/>
    </location>
</feature>
<evidence type="ECO:0000313" key="3">
    <source>
        <dbReference type="EMBL" id="KAJ7665005.1"/>
    </source>
</evidence>
<dbReference type="Gene3D" id="3.30.300.30">
    <property type="match status" value="1"/>
</dbReference>
<evidence type="ECO:0000259" key="2">
    <source>
        <dbReference type="Pfam" id="PF13193"/>
    </source>
</evidence>
<dbReference type="SUPFAM" id="SSF56801">
    <property type="entry name" value="Acetyl-CoA synthetase-like"/>
    <property type="match status" value="1"/>
</dbReference>
<accession>A0AAD7CUY8</accession>
<dbReference type="InterPro" id="IPR000873">
    <property type="entry name" value="AMP-dep_synth/lig_dom"/>
</dbReference>
<evidence type="ECO:0000313" key="4">
    <source>
        <dbReference type="Proteomes" id="UP001221757"/>
    </source>
</evidence>
<dbReference type="Gene3D" id="3.40.50.12780">
    <property type="entry name" value="N-terminal domain of ligase-like"/>
    <property type="match status" value="1"/>
</dbReference>
<name>A0AAD7CUY8_MYCRO</name>
<dbReference type="InterPro" id="IPR042099">
    <property type="entry name" value="ANL_N_sf"/>
</dbReference>
<dbReference type="InterPro" id="IPR025110">
    <property type="entry name" value="AMP-bd_C"/>
</dbReference>
<protein>
    <recommendedName>
        <fullName evidence="5">AMP-dependent synthetase/ligase domain-containing protein</fullName>
    </recommendedName>
</protein>
<evidence type="ECO:0008006" key="5">
    <source>
        <dbReference type="Google" id="ProtNLM"/>
    </source>
</evidence>